<evidence type="ECO:0000256" key="8">
    <source>
        <dbReference type="SAM" id="MobiDB-lite"/>
    </source>
</evidence>
<gene>
    <name evidence="10" type="ORF">GH714_020613</name>
</gene>
<organism evidence="10 11">
    <name type="scientific">Hevea brasiliensis</name>
    <name type="common">Para rubber tree</name>
    <name type="synonym">Siphonia brasiliensis</name>
    <dbReference type="NCBI Taxonomy" id="3981"/>
    <lineage>
        <taxon>Eukaryota</taxon>
        <taxon>Viridiplantae</taxon>
        <taxon>Streptophyta</taxon>
        <taxon>Embryophyta</taxon>
        <taxon>Tracheophyta</taxon>
        <taxon>Spermatophyta</taxon>
        <taxon>Magnoliopsida</taxon>
        <taxon>eudicotyledons</taxon>
        <taxon>Gunneridae</taxon>
        <taxon>Pentapetalae</taxon>
        <taxon>rosids</taxon>
        <taxon>fabids</taxon>
        <taxon>Malpighiales</taxon>
        <taxon>Euphorbiaceae</taxon>
        <taxon>Crotonoideae</taxon>
        <taxon>Micrandreae</taxon>
        <taxon>Hevea</taxon>
    </lineage>
</organism>
<evidence type="ECO:0000313" key="11">
    <source>
        <dbReference type="Proteomes" id="UP000467840"/>
    </source>
</evidence>
<accession>A0A6A6N6X4</accession>
<keyword evidence="5" id="KW-0804">Transcription</keyword>
<dbReference type="SMART" id="SM00380">
    <property type="entry name" value="AP2"/>
    <property type="match status" value="2"/>
</dbReference>
<comment type="subcellular location">
    <subcellularLocation>
        <location evidence="1">Nucleus</location>
    </subcellularLocation>
</comment>
<protein>
    <recommendedName>
        <fullName evidence="9">AP2/ERF domain-containing protein</fullName>
    </recommendedName>
</protein>
<keyword evidence="4" id="KW-0010">Activator</keyword>
<dbReference type="Gene3D" id="1.10.340.70">
    <property type="match status" value="1"/>
</dbReference>
<dbReference type="FunFam" id="3.30.730.10:FF:000004">
    <property type="entry name" value="AP2-like ethylene-responsive transcription factor"/>
    <property type="match status" value="1"/>
</dbReference>
<keyword evidence="2" id="KW-0805">Transcription regulation</keyword>
<dbReference type="Pfam" id="PF00847">
    <property type="entry name" value="AP2"/>
    <property type="match status" value="1"/>
</dbReference>
<name>A0A6A6N6X4_HEVBR</name>
<feature type="compositionally biased region" description="Polar residues" evidence="8">
    <location>
        <begin position="395"/>
        <end position="405"/>
    </location>
</feature>
<dbReference type="InterPro" id="IPR041588">
    <property type="entry name" value="Integrase_H2C2"/>
</dbReference>
<evidence type="ECO:0000256" key="2">
    <source>
        <dbReference type="ARBA" id="ARBA00023015"/>
    </source>
</evidence>
<evidence type="ECO:0000256" key="1">
    <source>
        <dbReference type="ARBA" id="ARBA00004123"/>
    </source>
</evidence>
<evidence type="ECO:0000256" key="5">
    <source>
        <dbReference type="ARBA" id="ARBA00023163"/>
    </source>
</evidence>
<dbReference type="Gene3D" id="3.30.730.10">
    <property type="entry name" value="AP2/ERF domain"/>
    <property type="match status" value="2"/>
</dbReference>
<dbReference type="InterPro" id="IPR016177">
    <property type="entry name" value="DNA-bd_dom_sf"/>
</dbReference>
<dbReference type="CDD" id="cd00018">
    <property type="entry name" value="AP2"/>
    <property type="match status" value="1"/>
</dbReference>
<comment type="caution">
    <text evidence="10">The sequence shown here is derived from an EMBL/GenBank/DDBJ whole genome shotgun (WGS) entry which is preliminary data.</text>
</comment>
<dbReference type="InterPro" id="IPR036955">
    <property type="entry name" value="AP2/ERF_dom_sf"/>
</dbReference>
<evidence type="ECO:0000259" key="9">
    <source>
        <dbReference type="PROSITE" id="PS51032"/>
    </source>
</evidence>
<keyword evidence="3" id="KW-0238">DNA-binding</keyword>
<feature type="domain" description="AP2/ERF" evidence="9">
    <location>
        <begin position="436"/>
        <end position="492"/>
    </location>
</feature>
<evidence type="ECO:0000256" key="3">
    <source>
        <dbReference type="ARBA" id="ARBA00023125"/>
    </source>
</evidence>
<dbReference type="EMBL" id="JAAGAX010000003">
    <property type="protein sequence ID" value="KAF2319929.1"/>
    <property type="molecule type" value="Genomic_DNA"/>
</dbReference>
<dbReference type="GO" id="GO:0005634">
    <property type="term" value="C:nucleus"/>
    <property type="evidence" value="ECO:0007669"/>
    <property type="project" value="UniProtKB-SubCell"/>
</dbReference>
<dbReference type="Pfam" id="PF17921">
    <property type="entry name" value="Integrase_H2C2"/>
    <property type="match status" value="1"/>
</dbReference>
<dbReference type="SUPFAM" id="SSF54171">
    <property type="entry name" value="DNA-binding domain"/>
    <property type="match status" value="1"/>
</dbReference>
<evidence type="ECO:0000256" key="4">
    <source>
        <dbReference type="ARBA" id="ARBA00023159"/>
    </source>
</evidence>
<evidence type="ECO:0000256" key="6">
    <source>
        <dbReference type="ARBA" id="ARBA00023242"/>
    </source>
</evidence>
<dbReference type="InterPro" id="IPR001471">
    <property type="entry name" value="AP2/ERF_dom"/>
</dbReference>
<dbReference type="Proteomes" id="UP000467840">
    <property type="component" value="Chromosome 10"/>
</dbReference>
<dbReference type="AlphaFoldDB" id="A0A6A6N6X4"/>
<dbReference type="GO" id="GO:0003677">
    <property type="term" value="F:DNA binding"/>
    <property type="evidence" value="ECO:0007669"/>
    <property type="project" value="UniProtKB-KW"/>
</dbReference>
<evidence type="ECO:0000313" key="10">
    <source>
        <dbReference type="EMBL" id="KAF2319929.1"/>
    </source>
</evidence>
<comment type="similarity">
    <text evidence="7">Belongs to the AP2/ERF transcription factor family. AP2 subfamily.</text>
</comment>
<feature type="region of interest" description="Disordered" evidence="8">
    <location>
        <begin position="381"/>
        <end position="405"/>
    </location>
</feature>
<sequence length="664" mass="74331">MTNLANQLDDLERRVDDVFALIDNCPTYKALTEELEVVHLSLEQRNKHVEVLEEKVEQFVALVAKLIGGEDEPIELEAIQNSLPTNIIRGDIESRVLALEAEASQAGDSAESLKALTIAHDSLVGSVNDMKEDVVEMTKTLQGEVQVLQGQVSLLMKVASNTNGGAFEMGKAKIPEPKSFGGARDAREVDNFIFDMELYFTATKNDSDAGKLKMVPMYLANDAKLWWRTKSYSAGSIREYVRSFTALMLDIKDMSEADRLFNFQKGLKPWARNELVRRGVKELSTTLAVAKVSMIIQAMPQRESLTPRQGGSTLALLKQGYYWPQLEDDVREYTKTCLVCQQDKADRQKPARLLQPYQFQLDHGRVSPLISLQDYRSGGDGAISGTNGREVGRDSGNSQRQEGQENVLSAIGQEISGGEVQGKIRRRRGPRSRSSQYRGVTFYRRTGRWESHIWDAGKQVYLGGFDTAHAAARTYDRAAIKFRGVEADINFNLSDYEEELKQMKNLTKEEFVHILRRQSTGFSRGILSGLFDSEVEAARAYDRAVICNGRDAVTNFDLLHMKVAELILDLKFSHPLGNGHRGNEEHLQSHSGSYNVQNGGSMDMLQNREFEKKGMVITQSKYPFGLASLPLVSCVPSSVENPNMKFMGKILYPCSMHQACLADR</sequence>
<keyword evidence="6" id="KW-0539">Nucleus</keyword>
<dbReference type="GO" id="GO:0003700">
    <property type="term" value="F:DNA-binding transcription factor activity"/>
    <property type="evidence" value="ECO:0007669"/>
    <property type="project" value="InterPro"/>
</dbReference>
<dbReference type="PROSITE" id="PS51032">
    <property type="entry name" value="AP2_ERF"/>
    <property type="match status" value="1"/>
</dbReference>
<evidence type="ECO:0000256" key="7">
    <source>
        <dbReference type="ARBA" id="ARBA00037973"/>
    </source>
</evidence>
<dbReference type="PANTHER" id="PTHR32467:SF118">
    <property type="entry name" value="ETHYLENE-RESPONSIVE TRANSCRIPTION FACTOR RAP2-7"/>
    <property type="match status" value="1"/>
</dbReference>
<dbReference type="PANTHER" id="PTHR32467">
    <property type="entry name" value="AP2-LIKE ETHYLENE-RESPONSIVE TRANSCRIPTION FACTOR"/>
    <property type="match status" value="1"/>
</dbReference>
<reference evidence="10 11" key="1">
    <citation type="journal article" date="2020" name="Mol. Plant">
        <title>The Chromosome-Based Rubber Tree Genome Provides New Insights into Spurge Genome Evolution and Rubber Biosynthesis.</title>
        <authorList>
            <person name="Liu J."/>
            <person name="Shi C."/>
            <person name="Shi C.C."/>
            <person name="Li W."/>
            <person name="Zhang Q.J."/>
            <person name="Zhang Y."/>
            <person name="Li K."/>
            <person name="Lu H.F."/>
            <person name="Shi C."/>
            <person name="Zhu S.T."/>
            <person name="Xiao Z.Y."/>
            <person name="Nan H."/>
            <person name="Yue Y."/>
            <person name="Zhu X.G."/>
            <person name="Wu Y."/>
            <person name="Hong X.N."/>
            <person name="Fan G.Y."/>
            <person name="Tong Y."/>
            <person name="Zhang D."/>
            <person name="Mao C.L."/>
            <person name="Liu Y.L."/>
            <person name="Hao S.J."/>
            <person name="Liu W.Q."/>
            <person name="Lv M.Q."/>
            <person name="Zhang H.B."/>
            <person name="Liu Y."/>
            <person name="Hu-Tang G.R."/>
            <person name="Wang J.P."/>
            <person name="Wang J.H."/>
            <person name="Sun Y.H."/>
            <person name="Ni S.B."/>
            <person name="Chen W.B."/>
            <person name="Zhang X.C."/>
            <person name="Jiao Y.N."/>
            <person name="Eichler E.E."/>
            <person name="Li G.H."/>
            <person name="Liu X."/>
            <person name="Gao L.Z."/>
        </authorList>
    </citation>
    <scope>NUCLEOTIDE SEQUENCE [LARGE SCALE GENOMIC DNA]</scope>
    <source>
        <strain evidence="11">cv. GT1</strain>
        <tissue evidence="10">Leaf</tissue>
    </source>
</reference>
<keyword evidence="11" id="KW-1185">Reference proteome</keyword>
<proteinExistence type="inferred from homology"/>